<feature type="transmembrane region" description="Helical" evidence="1">
    <location>
        <begin position="298"/>
        <end position="320"/>
    </location>
</feature>
<feature type="domain" description="DUF6311" evidence="2">
    <location>
        <begin position="25"/>
        <end position="420"/>
    </location>
</feature>
<feature type="transmembrane region" description="Helical" evidence="1">
    <location>
        <begin position="147"/>
        <end position="171"/>
    </location>
</feature>
<dbReference type="Pfam" id="PF25853">
    <property type="entry name" value="DUF6311_C"/>
    <property type="match status" value="1"/>
</dbReference>
<proteinExistence type="predicted"/>
<gene>
    <name evidence="4" type="ORF">POL68_21535</name>
</gene>
<keyword evidence="1" id="KW-0812">Transmembrane</keyword>
<sequence length="565" mass="61766">MLPKSVRRDEGSALLDRLPEWLAALGGLGWFLWLGGGAVLPPTRIDWLTQGDWAMNLFGWLFLRQAPWGLPLGDMPNLFHPYGTRVSLTDGIPWVAVGLKPFSGWLPVDFQYTGAWLALCYALMGYFGSRLVAVASPRAVPRVLGGVLLALAPVLAARFGHPALCAHWLLLAMLWLNLRDVPDERTAGRSLALAALFNGVGAGVHPYWVAMLLPLTAALAVRLARGQRLGWGRALAAVGGIVLLDGLLFLLFGYLGGPGLGAEGFGDFSSDLVTLVNPMGWSRVMPDLPARPRQGEGFGYLGLGAMLLGVLAVASVAARWRVARELSWRRGLPVLAVVLLMAVYALSWRVAWQGRQVVDLSALYAPFAAQTAAFRASGRFIWPLHYLLVGGALLLVVRLWRDRPWVSGVGLGLALAVQASEWRADRSSLRWPVAFHRLQAPEWKEMKGHYRHLALFPPQIQWLCRYDEHVVNKLSYLAYREGLTFNSGNAARVPPQAVEDCRAALPAGGVDAETVYVVKPEHLTLFLQAGARCGVLEGLPVCVGDSRQDGFTRALERQPLRLTQP</sequence>
<feature type="transmembrane region" description="Helical" evidence="1">
    <location>
        <begin position="191"/>
        <end position="213"/>
    </location>
</feature>
<protein>
    <submittedName>
        <fullName evidence="4">DUF6311 domain-containing protein</fullName>
    </submittedName>
</protein>
<evidence type="ECO:0000259" key="3">
    <source>
        <dbReference type="Pfam" id="PF25853"/>
    </source>
</evidence>
<dbReference type="EMBL" id="JAQNDM010000002">
    <property type="protein sequence ID" value="MDC0711068.1"/>
    <property type="molecule type" value="Genomic_DNA"/>
</dbReference>
<accession>A0ABT5DBP9</accession>
<dbReference type="InterPro" id="IPR046278">
    <property type="entry name" value="DUF6311"/>
</dbReference>
<evidence type="ECO:0000256" key="1">
    <source>
        <dbReference type="SAM" id="Phobius"/>
    </source>
</evidence>
<evidence type="ECO:0000259" key="2">
    <source>
        <dbReference type="Pfam" id="PF19830"/>
    </source>
</evidence>
<dbReference type="RefSeq" id="WP_272141034.1">
    <property type="nucleotide sequence ID" value="NZ_JAQNDM010000002.1"/>
</dbReference>
<keyword evidence="1" id="KW-1133">Transmembrane helix</keyword>
<feature type="transmembrane region" description="Helical" evidence="1">
    <location>
        <begin position="115"/>
        <end position="135"/>
    </location>
</feature>
<evidence type="ECO:0000313" key="4">
    <source>
        <dbReference type="EMBL" id="MDC0711068.1"/>
    </source>
</evidence>
<reference evidence="4 5" key="1">
    <citation type="submission" date="2022-11" db="EMBL/GenBank/DDBJ databases">
        <title>Minimal conservation of predation-associated metabolite biosynthetic gene clusters underscores biosynthetic potential of Myxococcota including descriptions for ten novel species: Archangium lansinium sp. nov., Myxococcus landrumus sp. nov., Nannocystis bai.</title>
        <authorList>
            <person name="Ahearne A."/>
            <person name="Stevens C."/>
            <person name="Dowd S."/>
        </authorList>
    </citation>
    <scope>NUCLEOTIDE SEQUENCE [LARGE SCALE GENOMIC DNA]</scope>
    <source>
        <strain evidence="4 5">NCWAL01</strain>
    </source>
</reference>
<dbReference type="InterPro" id="IPR058671">
    <property type="entry name" value="DUF6311_C"/>
</dbReference>
<evidence type="ECO:0000313" key="5">
    <source>
        <dbReference type="Proteomes" id="UP001221838"/>
    </source>
</evidence>
<feature type="transmembrane region" description="Helical" evidence="1">
    <location>
        <begin position="380"/>
        <end position="400"/>
    </location>
</feature>
<comment type="caution">
    <text evidence="4">The sequence shown here is derived from an EMBL/GenBank/DDBJ whole genome shotgun (WGS) entry which is preliminary data.</text>
</comment>
<name>A0ABT5DBP9_9BACT</name>
<feature type="transmembrane region" description="Helical" evidence="1">
    <location>
        <begin position="21"/>
        <end position="40"/>
    </location>
</feature>
<feature type="transmembrane region" description="Helical" evidence="1">
    <location>
        <begin position="234"/>
        <end position="255"/>
    </location>
</feature>
<organism evidence="4 5">
    <name type="scientific">Stigmatella ashevillensis</name>
    <dbReference type="NCBI Taxonomy" id="2995309"/>
    <lineage>
        <taxon>Bacteria</taxon>
        <taxon>Pseudomonadati</taxon>
        <taxon>Myxococcota</taxon>
        <taxon>Myxococcia</taxon>
        <taxon>Myxococcales</taxon>
        <taxon>Cystobacterineae</taxon>
        <taxon>Archangiaceae</taxon>
        <taxon>Stigmatella</taxon>
    </lineage>
</organism>
<keyword evidence="1" id="KW-0472">Membrane</keyword>
<keyword evidence="5" id="KW-1185">Reference proteome</keyword>
<dbReference type="Proteomes" id="UP001221838">
    <property type="component" value="Unassembled WGS sequence"/>
</dbReference>
<feature type="domain" description="DUF6311" evidence="3">
    <location>
        <begin position="442"/>
        <end position="543"/>
    </location>
</feature>
<dbReference type="Pfam" id="PF19830">
    <property type="entry name" value="DUF6311"/>
    <property type="match status" value="1"/>
</dbReference>
<feature type="transmembrane region" description="Helical" evidence="1">
    <location>
        <begin position="332"/>
        <end position="351"/>
    </location>
</feature>